<dbReference type="InterPro" id="IPR007349">
    <property type="entry name" value="DUF418"/>
</dbReference>
<dbReference type="STRING" id="446469.Sked_25000"/>
<name>D1BJZ6_SANKS</name>
<dbReference type="KEGG" id="ske:Sked_25000"/>
<organism evidence="3 4">
    <name type="scientific">Sanguibacter keddieii (strain ATCC 51767 / DSM 10542 / NCFB 3025 / ST-74)</name>
    <dbReference type="NCBI Taxonomy" id="446469"/>
    <lineage>
        <taxon>Bacteria</taxon>
        <taxon>Bacillati</taxon>
        <taxon>Actinomycetota</taxon>
        <taxon>Actinomycetes</taxon>
        <taxon>Micrococcales</taxon>
        <taxon>Sanguibacteraceae</taxon>
        <taxon>Sanguibacter</taxon>
    </lineage>
</organism>
<sequence>MRPTSEPGPTPGPRTGARRRVPAIDVLRGIAILGTLASNIWIFTVGLESWESEPLWLTELVSSLPNGKFLGLLTIMFGIGLEIQRQAALRAGRSWPGTYPVRAGLLFLDGVVNYVFVIQFDVLRAYAFTGLIVAFLLLTSERVQLWIAALFVALHVGLLVINVEGTGVDRSMTGDESMAPADVGSGGYWSTVRNVLDNFWVGFSPGSEFTTIVVMGVAMFLLGARLYRAGVFEPAGRVLRRWLMVVGLLVALPVDLVLRAQVLDLPLVAVQASARYGTAAVVAFGILALVAEVYQHRPVGWSGRRLADVGAMALSCYMLQNILGVIFSHTVAPAVELSPVGALVATGALFLGISGFLVVFSGLWLRRFGRGPFELFWSWCYRTITRT</sequence>
<evidence type="ECO:0000313" key="4">
    <source>
        <dbReference type="Proteomes" id="UP000000322"/>
    </source>
</evidence>
<keyword evidence="1" id="KW-1133">Transmembrane helix</keyword>
<dbReference type="AlphaFoldDB" id="D1BJZ6"/>
<dbReference type="HOGENOM" id="CLU_039610_0_0_11"/>
<accession>D1BJZ6</accession>
<feature type="transmembrane region" description="Helical" evidence="1">
    <location>
        <begin position="209"/>
        <end position="227"/>
    </location>
</feature>
<feature type="transmembrane region" description="Helical" evidence="1">
    <location>
        <begin position="274"/>
        <end position="294"/>
    </location>
</feature>
<feature type="transmembrane region" description="Helical" evidence="1">
    <location>
        <begin position="340"/>
        <end position="365"/>
    </location>
</feature>
<keyword evidence="1" id="KW-0472">Membrane</keyword>
<dbReference type="InterPro" id="IPR052529">
    <property type="entry name" value="Bact_Transport_Assoc"/>
</dbReference>
<dbReference type="PANTHER" id="PTHR30590:SF2">
    <property type="entry name" value="INNER MEMBRANE PROTEIN"/>
    <property type="match status" value="1"/>
</dbReference>
<dbReference type="eggNOG" id="COG2311">
    <property type="taxonomic scope" value="Bacteria"/>
</dbReference>
<feature type="transmembrane region" description="Helical" evidence="1">
    <location>
        <begin position="306"/>
        <end position="328"/>
    </location>
</feature>
<protein>
    <submittedName>
        <fullName evidence="3">Predicted membrane protein</fullName>
    </submittedName>
</protein>
<dbReference type="OrthoDB" id="9807744at2"/>
<dbReference type="Pfam" id="PF04235">
    <property type="entry name" value="DUF418"/>
    <property type="match status" value="1"/>
</dbReference>
<dbReference type="EMBL" id="CP001819">
    <property type="protein sequence ID" value="ACZ22405.1"/>
    <property type="molecule type" value="Genomic_DNA"/>
</dbReference>
<evidence type="ECO:0000256" key="1">
    <source>
        <dbReference type="SAM" id="Phobius"/>
    </source>
</evidence>
<feature type="transmembrane region" description="Helical" evidence="1">
    <location>
        <begin position="26"/>
        <end position="47"/>
    </location>
</feature>
<feature type="transmembrane region" description="Helical" evidence="1">
    <location>
        <begin position="122"/>
        <end position="138"/>
    </location>
</feature>
<keyword evidence="1" id="KW-0812">Transmembrane</keyword>
<feature type="transmembrane region" description="Helical" evidence="1">
    <location>
        <begin position="67"/>
        <end position="87"/>
    </location>
</feature>
<evidence type="ECO:0000313" key="3">
    <source>
        <dbReference type="EMBL" id="ACZ22405.1"/>
    </source>
</evidence>
<gene>
    <name evidence="3" type="ordered locus">Sked_25000</name>
</gene>
<keyword evidence="4" id="KW-1185">Reference proteome</keyword>
<dbReference type="PANTHER" id="PTHR30590">
    <property type="entry name" value="INNER MEMBRANE PROTEIN"/>
    <property type="match status" value="1"/>
</dbReference>
<evidence type="ECO:0000259" key="2">
    <source>
        <dbReference type="Pfam" id="PF04235"/>
    </source>
</evidence>
<proteinExistence type="predicted"/>
<feature type="transmembrane region" description="Helical" evidence="1">
    <location>
        <begin position="239"/>
        <end position="262"/>
    </location>
</feature>
<reference evidence="3 4" key="1">
    <citation type="journal article" date="2009" name="Stand. Genomic Sci.">
        <title>Complete genome sequence of Sanguibacter keddieii type strain (ST-74).</title>
        <authorList>
            <person name="Ivanova N."/>
            <person name="Sikorski J."/>
            <person name="Sims D."/>
            <person name="Brettin T."/>
            <person name="Detter J.C."/>
            <person name="Han C."/>
            <person name="Lapidus A."/>
            <person name="Copeland A."/>
            <person name="Glavina Del Rio T."/>
            <person name="Nolan M."/>
            <person name="Chen F."/>
            <person name="Lucas S."/>
            <person name="Tice H."/>
            <person name="Cheng J.F."/>
            <person name="Bruce D."/>
            <person name="Goodwin L."/>
            <person name="Pitluck S."/>
            <person name="Pati A."/>
            <person name="Mavromatis K."/>
            <person name="Chen A."/>
            <person name="Palaniappan K."/>
            <person name="D'haeseleer P."/>
            <person name="Chain P."/>
            <person name="Bristow J."/>
            <person name="Eisen J.A."/>
            <person name="Markowitz V."/>
            <person name="Hugenholtz P."/>
            <person name="Goker M."/>
            <person name="Pukall R."/>
            <person name="Klenk H.P."/>
            <person name="Kyrpides N.C."/>
        </authorList>
    </citation>
    <scope>NUCLEOTIDE SEQUENCE [LARGE SCALE GENOMIC DNA]</scope>
    <source>
        <strain evidence="4">ATCC 51767 / DSM 10542 / NCFB 3025 / ST-74</strain>
    </source>
</reference>
<feature type="domain" description="DUF418" evidence="2">
    <location>
        <begin position="226"/>
        <end position="380"/>
    </location>
</feature>
<feature type="transmembrane region" description="Helical" evidence="1">
    <location>
        <begin position="145"/>
        <end position="163"/>
    </location>
</feature>
<feature type="transmembrane region" description="Helical" evidence="1">
    <location>
        <begin position="99"/>
        <end position="116"/>
    </location>
</feature>
<dbReference type="Proteomes" id="UP000000322">
    <property type="component" value="Chromosome"/>
</dbReference>